<reference evidence="4 5" key="1">
    <citation type="submission" date="2018-07" db="EMBL/GenBank/DDBJ databases">
        <title>Rhizobium leguminosarum strain:ATCC 14479 Genome sequencing and assembly.</title>
        <authorList>
            <person name="Chakraborty R."/>
        </authorList>
    </citation>
    <scope>NUCLEOTIDE SEQUENCE [LARGE SCALE GENOMIC DNA]</scope>
    <source>
        <strain evidence="4 5">ATCC 14479</strain>
        <plasmid evidence="5">Plasmid unnamed2</plasmid>
    </source>
</reference>
<dbReference type="InterPro" id="IPR036648">
    <property type="entry name" value="CN_Hdrase_a/SCN_Hdrase_g_sf"/>
</dbReference>
<sequence>MRDAEGPSSDVLLPVGAMLVARAWRDPLFEHRLLTNSGDVLTEYGVALEDGTILTVLKNEPRVHHAIVCTLCSCYPTSLLGPAPYWYRSAEYRRRMETDPRGFLSQQFGLNIPDETEIRVYDSTFRHRYLVLPLLPEGFEKLGLEEMALLVTLDSLIGTGIAGAETSWHSRPFGGDAKWHTDHRLEGRMLVRDAPTGDPFHECPPAHEGEHIHDHNLEERNRS</sequence>
<protein>
    <submittedName>
        <fullName evidence="4">Nitrile hydratase, alpha chain family protein</fullName>
    </submittedName>
</protein>
<dbReference type="Gene3D" id="3.90.330.10">
    <property type="entry name" value="Nitrile hydratase alpha /Thiocyanate hydrolase gamma"/>
    <property type="match status" value="1"/>
</dbReference>
<evidence type="ECO:0000256" key="2">
    <source>
        <dbReference type="SAM" id="MobiDB-lite"/>
    </source>
</evidence>
<keyword evidence="4" id="KW-0614">Plasmid</keyword>
<evidence type="ECO:0000256" key="1">
    <source>
        <dbReference type="ARBA" id="ARBA00022723"/>
    </source>
</evidence>
<name>A0A2Z4YRA9_RHILE</name>
<keyword evidence="1" id="KW-0479">Metal-binding</keyword>
<feature type="region of interest" description="Disordered" evidence="2">
    <location>
        <begin position="195"/>
        <end position="223"/>
    </location>
</feature>
<evidence type="ECO:0000313" key="5">
    <source>
        <dbReference type="Proteomes" id="UP000251166"/>
    </source>
</evidence>
<organism evidence="4 5">
    <name type="scientific">Rhizobium leguminosarum</name>
    <dbReference type="NCBI Taxonomy" id="384"/>
    <lineage>
        <taxon>Bacteria</taxon>
        <taxon>Pseudomonadati</taxon>
        <taxon>Pseudomonadota</taxon>
        <taxon>Alphaproteobacteria</taxon>
        <taxon>Hyphomicrobiales</taxon>
        <taxon>Rhizobiaceae</taxon>
        <taxon>Rhizobium/Agrobacterium group</taxon>
        <taxon>Rhizobium</taxon>
    </lineage>
</organism>
<proteinExistence type="predicted"/>
<feature type="domain" description="Nitrile hydratase alpha/Thiocyanate hydrolase gamma" evidence="3">
    <location>
        <begin position="15"/>
        <end position="159"/>
    </location>
</feature>
<geneLocation type="plasmid" evidence="4 5">
    <name>unnamed2</name>
</geneLocation>
<dbReference type="AlphaFoldDB" id="A0A2Z4YRA9"/>
<dbReference type="RefSeq" id="WP_162710373.1">
    <property type="nucleotide sequence ID" value="NZ_CP030762.1"/>
</dbReference>
<dbReference type="Pfam" id="PF02979">
    <property type="entry name" value="NHase_alpha"/>
    <property type="match status" value="1"/>
</dbReference>
<dbReference type="InterPro" id="IPR004232">
    <property type="entry name" value="CN_Hdrtase_a/SCN_Hdrlase_g"/>
</dbReference>
<dbReference type="EMBL" id="CP030762">
    <property type="protein sequence ID" value="AXA43589.1"/>
    <property type="molecule type" value="Genomic_DNA"/>
</dbReference>
<evidence type="ECO:0000313" key="4">
    <source>
        <dbReference type="EMBL" id="AXA43589.1"/>
    </source>
</evidence>
<dbReference type="GO" id="GO:0046914">
    <property type="term" value="F:transition metal ion binding"/>
    <property type="evidence" value="ECO:0007669"/>
    <property type="project" value="InterPro"/>
</dbReference>
<feature type="compositionally biased region" description="Basic and acidic residues" evidence="2">
    <location>
        <begin position="199"/>
        <end position="223"/>
    </location>
</feature>
<gene>
    <name evidence="4" type="ORF">DLJ82_7344</name>
</gene>
<dbReference type="GO" id="GO:0003824">
    <property type="term" value="F:catalytic activity"/>
    <property type="evidence" value="ECO:0007669"/>
    <property type="project" value="InterPro"/>
</dbReference>
<dbReference type="SUPFAM" id="SSF56209">
    <property type="entry name" value="Nitrile hydratase alpha chain"/>
    <property type="match status" value="1"/>
</dbReference>
<evidence type="ECO:0000259" key="3">
    <source>
        <dbReference type="Pfam" id="PF02979"/>
    </source>
</evidence>
<accession>A0A2Z4YRA9</accession>
<dbReference type="Proteomes" id="UP000251166">
    <property type="component" value="Plasmid unnamed2"/>
</dbReference>